<evidence type="ECO:0000313" key="2">
    <source>
        <dbReference type="Proteomes" id="UP001596137"/>
    </source>
</evidence>
<dbReference type="RefSeq" id="WP_380748111.1">
    <property type="nucleotide sequence ID" value="NZ_JBHSRF010000006.1"/>
</dbReference>
<dbReference type="EMBL" id="JBHSRF010000006">
    <property type="protein sequence ID" value="MFC6080834.1"/>
    <property type="molecule type" value="Genomic_DNA"/>
</dbReference>
<dbReference type="Pfam" id="PF10706">
    <property type="entry name" value="Aminoglyc_resit"/>
    <property type="match status" value="1"/>
</dbReference>
<gene>
    <name evidence="1" type="ORF">ACFP1K_06655</name>
</gene>
<dbReference type="Proteomes" id="UP001596137">
    <property type="component" value="Unassembled WGS sequence"/>
</dbReference>
<keyword evidence="2" id="KW-1185">Reference proteome</keyword>
<name>A0ABW1NDT3_9ACTN</name>
<protein>
    <submittedName>
        <fullName evidence="1">Nucleotidyltransferase domain-containing protein</fullName>
    </submittedName>
</protein>
<proteinExistence type="predicted"/>
<dbReference type="InterPro" id="IPR019646">
    <property type="entry name" value="Aminoglyc_AdlTrfase"/>
</dbReference>
<sequence length="180" mass="20238">MRSAARQLDLIAETVKIAKELRIEVWLRGGWAMDFFLGKVTREHEDIDWFTWIDDAPALALELTRHDYAPVPGPPREQQLDFNKQDVDLSFALLSRDPSGRVVVGGGPWKGAPWPENMIGAYVGRIDSLTCPIISPAAQIEIKQMMPVWIPGRPTRVKDIEDIARLQAAVVSRGEESQRP</sequence>
<evidence type="ECO:0000313" key="1">
    <source>
        <dbReference type="EMBL" id="MFC6080834.1"/>
    </source>
</evidence>
<comment type="caution">
    <text evidence="1">The sequence shown here is derived from an EMBL/GenBank/DDBJ whole genome shotgun (WGS) entry which is preliminary data.</text>
</comment>
<reference evidence="2" key="1">
    <citation type="journal article" date="2019" name="Int. J. Syst. Evol. Microbiol.">
        <title>The Global Catalogue of Microorganisms (GCM) 10K type strain sequencing project: providing services to taxonomists for standard genome sequencing and annotation.</title>
        <authorList>
            <consortium name="The Broad Institute Genomics Platform"/>
            <consortium name="The Broad Institute Genome Sequencing Center for Infectious Disease"/>
            <person name="Wu L."/>
            <person name="Ma J."/>
        </authorList>
    </citation>
    <scope>NUCLEOTIDE SEQUENCE [LARGE SCALE GENOMIC DNA]</scope>
    <source>
        <strain evidence="2">JCM 30346</strain>
    </source>
</reference>
<accession>A0ABW1NDT3</accession>
<dbReference type="Gene3D" id="3.30.460.40">
    <property type="match status" value="1"/>
</dbReference>
<organism evidence="1 2">
    <name type="scientific">Sphaerisporangium aureirubrum</name>
    <dbReference type="NCBI Taxonomy" id="1544736"/>
    <lineage>
        <taxon>Bacteria</taxon>
        <taxon>Bacillati</taxon>
        <taxon>Actinomycetota</taxon>
        <taxon>Actinomycetes</taxon>
        <taxon>Streptosporangiales</taxon>
        <taxon>Streptosporangiaceae</taxon>
        <taxon>Sphaerisporangium</taxon>
    </lineage>
</organism>